<evidence type="ECO:0000256" key="1">
    <source>
        <dbReference type="ARBA" id="ARBA00010333"/>
    </source>
</evidence>
<accession>A0A222FKG1</accession>
<dbReference type="KEGG" id="bsan:CHH28_10890"/>
<name>A0A222FKG1_9GAMM</name>
<organism evidence="4 5">
    <name type="scientific">Bacterioplanes sanyensis</name>
    <dbReference type="NCBI Taxonomy" id="1249553"/>
    <lineage>
        <taxon>Bacteria</taxon>
        <taxon>Pseudomonadati</taxon>
        <taxon>Pseudomonadota</taxon>
        <taxon>Gammaproteobacteria</taxon>
        <taxon>Oceanospirillales</taxon>
        <taxon>Oceanospirillaceae</taxon>
        <taxon>Bacterioplanes</taxon>
    </lineage>
</organism>
<reference evidence="4 5" key="1">
    <citation type="submission" date="2017-07" db="EMBL/GenBank/DDBJ databases">
        <title>Annotated genome sequence of Bacterioplanes sanyensis isolated from Red Sea.</title>
        <authorList>
            <person name="Rehman Z.U."/>
        </authorList>
    </citation>
    <scope>NUCLEOTIDE SEQUENCE [LARGE SCALE GENOMIC DNA]</scope>
    <source>
        <strain evidence="4 5">NV9</strain>
    </source>
</reference>
<keyword evidence="2" id="KW-0732">Signal</keyword>
<dbReference type="EMBL" id="CP022530">
    <property type="protein sequence ID" value="ASP39152.1"/>
    <property type="molecule type" value="Genomic_DNA"/>
</dbReference>
<keyword evidence="5" id="KW-1185">Reference proteome</keyword>
<evidence type="ECO:0000313" key="4">
    <source>
        <dbReference type="EMBL" id="ASP39152.1"/>
    </source>
</evidence>
<dbReference type="OrthoDB" id="7354650at2"/>
<dbReference type="SUPFAM" id="SSF53850">
    <property type="entry name" value="Periplasmic binding protein-like II"/>
    <property type="match status" value="1"/>
</dbReference>
<dbReference type="AlphaFoldDB" id="A0A222FKG1"/>
<dbReference type="InterPro" id="IPR001638">
    <property type="entry name" value="Solute-binding_3/MltF_N"/>
</dbReference>
<evidence type="ECO:0000313" key="5">
    <source>
        <dbReference type="Proteomes" id="UP000202440"/>
    </source>
</evidence>
<dbReference type="SMART" id="SM00062">
    <property type="entry name" value="PBPb"/>
    <property type="match status" value="1"/>
</dbReference>
<sequence>MQVRYWVVILITGCWWPLCKAEPLQLVTLQYPPYIYAQNGQPQGVAVDLVEQAFADLGVAIEIRILPWARAISLIEHGQSDAIFTAFKTPERERFADYSREVLFTQSISLVQRAGPPIDWRQQGKTLSVCRVNDVSYGATMDQLMQQQHFAQVYSSNSAYQCMQMLRSARVDLWVNNEYGARVLLQHGKLQHGKLQQRLHIQQPAVQSTPSYIAFSKKRQLTDIRDRFDQALAAMKRDGRYQSLVDKAARAAGQQLNDTVH</sequence>
<proteinExistence type="inferred from homology"/>
<dbReference type="Proteomes" id="UP000202440">
    <property type="component" value="Chromosome"/>
</dbReference>
<comment type="similarity">
    <text evidence="1">Belongs to the bacterial solute-binding protein 3 family.</text>
</comment>
<protein>
    <submittedName>
        <fullName evidence="4">Amino acid ABC transporter</fullName>
    </submittedName>
</protein>
<evidence type="ECO:0000259" key="3">
    <source>
        <dbReference type="SMART" id="SM00062"/>
    </source>
</evidence>
<evidence type="ECO:0000256" key="2">
    <source>
        <dbReference type="ARBA" id="ARBA00022729"/>
    </source>
</evidence>
<dbReference type="Pfam" id="PF00497">
    <property type="entry name" value="SBP_bac_3"/>
    <property type="match status" value="1"/>
</dbReference>
<gene>
    <name evidence="4" type="ORF">CHH28_10890</name>
</gene>
<dbReference type="PANTHER" id="PTHR35936:SF25">
    <property type="entry name" value="ABC TRANSPORTER SUBSTRATE-BINDING PROTEIN"/>
    <property type="match status" value="1"/>
</dbReference>
<feature type="domain" description="Solute-binding protein family 3/N-terminal" evidence="3">
    <location>
        <begin position="23"/>
        <end position="252"/>
    </location>
</feature>
<dbReference type="Gene3D" id="3.40.190.10">
    <property type="entry name" value="Periplasmic binding protein-like II"/>
    <property type="match status" value="2"/>
</dbReference>
<dbReference type="PANTHER" id="PTHR35936">
    <property type="entry name" value="MEMBRANE-BOUND LYTIC MUREIN TRANSGLYCOSYLASE F"/>
    <property type="match status" value="1"/>
</dbReference>